<accession>A0A1J5Q276</accession>
<evidence type="ECO:0000259" key="1">
    <source>
        <dbReference type="Pfam" id="PF10006"/>
    </source>
</evidence>
<protein>
    <recommendedName>
        <fullName evidence="1">DUF2249 domain-containing protein</fullName>
    </recommendedName>
</protein>
<organism evidence="2">
    <name type="scientific">mine drainage metagenome</name>
    <dbReference type="NCBI Taxonomy" id="410659"/>
    <lineage>
        <taxon>unclassified sequences</taxon>
        <taxon>metagenomes</taxon>
        <taxon>ecological metagenomes</taxon>
    </lineage>
</organism>
<sequence>MQESERNERVIDVREIPPRHRHAIICQLFDHLGPESSLQLIADHDPRPLRFQLEAKHGANCNWSYVEHGPDIWRVRLRHMKAGPDLA</sequence>
<feature type="domain" description="DUF2249" evidence="1">
    <location>
        <begin position="10"/>
        <end position="79"/>
    </location>
</feature>
<reference evidence="2" key="1">
    <citation type="submission" date="2016-10" db="EMBL/GenBank/DDBJ databases">
        <title>Sequence of Gallionella enrichment culture.</title>
        <authorList>
            <person name="Poehlein A."/>
            <person name="Muehling M."/>
            <person name="Daniel R."/>
        </authorList>
    </citation>
    <scope>NUCLEOTIDE SEQUENCE</scope>
</reference>
<evidence type="ECO:0000313" key="2">
    <source>
        <dbReference type="EMBL" id="OIQ69973.1"/>
    </source>
</evidence>
<dbReference type="Pfam" id="PF10006">
    <property type="entry name" value="DUF2249"/>
    <property type="match status" value="1"/>
</dbReference>
<comment type="caution">
    <text evidence="2">The sequence shown here is derived from an EMBL/GenBank/DDBJ whole genome shotgun (WGS) entry which is preliminary data.</text>
</comment>
<gene>
    <name evidence="2" type="ORF">GALL_484190</name>
</gene>
<proteinExistence type="predicted"/>
<dbReference type="EMBL" id="MLJW01004432">
    <property type="protein sequence ID" value="OIQ69973.1"/>
    <property type="molecule type" value="Genomic_DNA"/>
</dbReference>
<dbReference type="AlphaFoldDB" id="A0A1J5Q276"/>
<dbReference type="InterPro" id="IPR018720">
    <property type="entry name" value="DUF2249"/>
</dbReference>
<name>A0A1J5Q276_9ZZZZ</name>